<evidence type="ECO:0000256" key="1">
    <source>
        <dbReference type="SAM" id="MobiDB-lite"/>
    </source>
</evidence>
<dbReference type="AlphaFoldDB" id="A0A1J5RW64"/>
<dbReference type="EMBL" id="MLJW01000234">
    <property type="protein sequence ID" value="OIQ92365.1"/>
    <property type="molecule type" value="Genomic_DNA"/>
</dbReference>
<reference evidence="2" key="1">
    <citation type="submission" date="2016-10" db="EMBL/GenBank/DDBJ databases">
        <title>Sequence of Gallionella enrichment culture.</title>
        <authorList>
            <person name="Poehlein A."/>
            <person name="Muehling M."/>
            <person name="Daniel R."/>
        </authorList>
    </citation>
    <scope>NUCLEOTIDE SEQUENCE</scope>
</reference>
<organism evidence="2">
    <name type="scientific">mine drainage metagenome</name>
    <dbReference type="NCBI Taxonomy" id="410659"/>
    <lineage>
        <taxon>unclassified sequences</taxon>
        <taxon>metagenomes</taxon>
        <taxon>ecological metagenomes</taxon>
    </lineage>
</organism>
<comment type="caution">
    <text evidence="2">The sequence shown here is derived from an EMBL/GenBank/DDBJ whole genome shotgun (WGS) entry which is preliminary data.</text>
</comment>
<proteinExistence type="predicted"/>
<accession>A0A1J5RW64</accession>
<protein>
    <submittedName>
        <fullName evidence="2">Uncharacterized protein</fullName>
    </submittedName>
</protein>
<feature type="compositionally biased region" description="Basic and acidic residues" evidence="1">
    <location>
        <begin position="1"/>
        <end position="10"/>
    </location>
</feature>
<gene>
    <name evidence="2" type="ORF">GALL_257320</name>
</gene>
<evidence type="ECO:0000313" key="2">
    <source>
        <dbReference type="EMBL" id="OIQ92365.1"/>
    </source>
</evidence>
<feature type="region of interest" description="Disordered" evidence="1">
    <location>
        <begin position="1"/>
        <end position="58"/>
    </location>
</feature>
<name>A0A1J5RW64_9ZZZZ</name>
<sequence length="71" mass="6991">MKASAPRREPAPLTDGDFAPAEQIRSAQSTSAGAIDQGDVASGTPLAPASGTAGGGIDLDAVLARRRASGE</sequence>